<dbReference type="PANTHER" id="PTHR35864:SF1">
    <property type="entry name" value="ZINC METALLOPROTEASE YWHC-RELATED"/>
    <property type="match status" value="1"/>
</dbReference>
<name>A0A0Q0RG12_9ARCH</name>
<evidence type="ECO:0000256" key="1">
    <source>
        <dbReference type="SAM" id="Phobius"/>
    </source>
</evidence>
<accession>A0A0Q0RG12</accession>
<reference evidence="2 3" key="1">
    <citation type="submission" date="2015-09" db="EMBL/GenBank/DDBJ databases">
        <title>Heavy metals and arsenic resistance mechanisms in polyextremophilic archaea of the family Ferroplasmaceae.</title>
        <authorList>
            <person name="Bulaev A.G."/>
            <person name="Kanygina A.V."/>
        </authorList>
    </citation>
    <scope>NUCLEOTIDE SEQUENCE [LARGE SCALE GENOMIC DNA]</scope>
    <source>
        <strain evidence="2 3">BH2</strain>
    </source>
</reference>
<dbReference type="InterPro" id="IPR052348">
    <property type="entry name" value="Metallopeptidase_M50B"/>
</dbReference>
<sequence>MMYNRFNERNDIFIAVLVLTLAFTMFLTGGIYHINVAFLPIFALAGFSVTVTAFLLHELAHRTVARRLGAVAFFKLWNLGIILALITSLFGFIIAAPGAVEFAGLYDSESEGKIAAAGPGTNIALGALFYLIYIFISTGIAGFILYYVALLNFWFALFNLIPVPPLDGSKVFYWNSKVFAFLFILSLVLNVVDGFIPSLFGL</sequence>
<feature type="transmembrane region" description="Helical" evidence="1">
    <location>
        <begin position="181"/>
        <end position="200"/>
    </location>
</feature>
<feature type="transmembrane region" description="Helical" evidence="1">
    <location>
        <begin position="76"/>
        <end position="96"/>
    </location>
</feature>
<dbReference type="InParanoid" id="A0A0Q0RG12"/>
<gene>
    <name evidence="2" type="ORF">AOG55_01570</name>
</gene>
<keyword evidence="1" id="KW-0472">Membrane</keyword>
<proteinExistence type="predicted"/>
<feature type="transmembrane region" description="Helical" evidence="1">
    <location>
        <begin position="38"/>
        <end position="56"/>
    </location>
</feature>
<keyword evidence="1" id="KW-0812">Transmembrane</keyword>
<comment type="caution">
    <text evidence="2">The sequence shown here is derived from an EMBL/GenBank/DDBJ whole genome shotgun (WGS) entry which is preliminary data.</text>
</comment>
<evidence type="ECO:0000313" key="2">
    <source>
        <dbReference type="EMBL" id="KQB34048.1"/>
    </source>
</evidence>
<feature type="transmembrane region" description="Helical" evidence="1">
    <location>
        <begin position="116"/>
        <end position="136"/>
    </location>
</feature>
<feature type="transmembrane region" description="Helical" evidence="1">
    <location>
        <begin position="12"/>
        <end position="32"/>
    </location>
</feature>
<dbReference type="RefSeq" id="WP_052656656.1">
    <property type="nucleotide sequence ID" value="NZ_LKBH01000275.1"/>
</dbReference>
<keyword evidence="1" id="KW-1133">Transmembrane helix</keyword>
<dbReference type="Proteomes" id="UP000050301">
    <property type="component" value="Unassembled WGS sequence"/>
</dbReference>
<protein>
    <submittedName>
        <fullName evidence="2">Peptidase</fullName>
    </submittedName>
</protein>
<organism evidence="2 3">
    <name type="scientific">Acidiplasma cupricumulans</name>
    <dbReference type="NCBI Taxonomy" id="312540"/>
    <lineage>
        <taxon>Archaea</taxon>
        <taxon>Methanobacteriati</taxon>
        <taxon>Thermoplasmatota</taxon>
        <taxon>Thermoplasmata</taxon>
        <taxon>Thermoplasmatales</taxon>
        <taxon>Ferroplasmaceae</taxon>
        <taxon>Acidiplasma</taxon>
    </lineage>
</organism>
<dbReference type="PANTHER" id="PTHR35864">
    <property type="entry name" value="ZINC METALLOPROTEASE MJ0611-RELATED"/>
    <property type="match status" value="1"/>
</dbReference>
<evidence type="ECO:0000313" key="3">
    <source>
        <dbReference type="Proteomes" id="UP000050301"/>
    </source>
</evidence>
<dbReference type="AlphaFoldDB" id="A0A0Q0RG12"/>
<feature type="transmembrane region" description="Helical" evidence="1">
    <location>
        <begin position="143"/>
        <end position="161"/>
    </location>
</feature>
<dbReference type="GeneID" id="84221532"/>
<keyword evidence="3" id="KW-1185">Reference proteome</keyword>
<dbReference type="EMBL" id="LKBH01000275">
    <property type="protein sequence ID" value="KQB34048.1"/>
    <property type="molecule type" value="Genomic_DNA"/>
</dbReference>